<proteinExistence type="predicted"/>
<name>A0A0F9HQM8_9ZZZZ</name>
<reference evidence="1" key="1">
    <citation type="journal article" date="2015" name="Nature">
        <title>Complex archaea that bridge the gap between prokaryotes and eukaryotes.</title>
        <authorList>
            <person name="Spang A."/>
            <person name="Saw J.H."/>
            <person name="Jorgensen S.L."/>
            <person name="Zaremba-Niedzwiedzka K."/>
            <person name="Martijn J."/>
            <person name="Lind A.E."/>
            <person name="van Eijk R."/>
            <person name="Schleper C."/>
            <person name="Guy L."/>
            <person name="Ettema T.J."/>
        </authorList>
    </citation>
    <scope>NUCLEOTIDE SEQUENCE</scope>
</reference>
<sequence length="65" mass="7637">MNEMNVKEAAEKWGRKHKITVTADQRIKELEAEVAKKDKALKYAIRFLDPKQCDRYFVVKALRGE</sequence>
<dbReference type="EMBL" id="LAZR01016197">
    <property type="protein sequence ID" value="KKM05537.1"/>
    <property type="molecule type" value="Genomic_DNA"/>
</dbReference>
<comment type="caution">
    <text evidence="1">The sequence shown here is derived from an EMBL/GenBank/DDBJ whole genome shotgun (WGS) entry which is preliminary data.</text>
</comment>
<dbReference type="AlphaFoldDB" id="A0A0F9HQM8"/>
<gene>
    <name evidence="1" type="ORF">LCGC14_1753030</name>
</gene>
<protein>
    <submittedName>
        <fullName evidence="1">Uncharacterized protein</fullName>
    </submittedName>
</protein>
<organism evidence="1">
    <name type="scientific">marine sediment metagenome</name>
    <dbReference type="NCBI Taxonomy" id="412755"/>
    <lineage>
        <taxon>unclassified sequences</taxon>
        <taxon>metagenomes</taxon>
        <taxon>ecological metagenomes</taxon>
    </lineage>
</organism>
<evidence type="ECO:0000313" key="1">
    <source>
        <dbReference type="EMBL" id="KKM05537.1"/>
    </source>
</evidence>
<accession>A0A0F9HQM8</accession>